<keyword evidence="5 7" id="KW-0067">ATP-binding</keyword>
<accession>A0AAD0TV57</accession>
<dbReference type="HAMAP" id="MF_00109">
    <property type="entry name" value="Shikimate_kinase"/>
    <property type="match status" value="1"/>
</dbReference>
<evidence type="ECO:0000256" key="4">
    <source>
        <dbReference type="ARBA" id="ARBA00022777"/>
    </source>
</evidence>
<comment type="subunit">
    <text evidence="7">Monomer.</text>
</comment>
<dbReference type="Proteomes" id="UP000273809">
    <property type="component" value="Chromosome"/>
</dbReference>
<dbReference type="GO" id="GO:0005829">
    <property type="term" value="C:cytosol"/>
    <property type="evidence" value="ECO:0007669"/>
    <property type="project" value="TreeGrafter"/>
</dbReference>
<dbReference type="Gene3D" id="3.40.50.300">
    <property type="entry name" value="P-loop containing nucleotide triphosphate hydrolases"/>
    <property type="match status" value="1"/>
</dbReference>
<sequence>MKKNNIILIGFMGVGKGTVARAMVKEFAMVGLASQFPEEEEVGVKFHFQYSIDTDDLIESMENRAIKKIFKFDGEQYFRNLEKKTALWLEKSVENTIISTGGGFYRQENIKNIGTIIYLKSSFDGILKRIKKAPNAKNKLKKRPLLQNKKEAIKLYNTRVKEYEKVADIIVDVENRDLKVIVKEILGQIK</sequence>
<evidence type="ECO:0000256" key="2">
    <source>
        <dbReference type="ARBA" id="ARBA00022679"/>
    </source>
</evidence>
<keyword evidence="2 7" id="KW-0808">Transferase</keyword>
<keyword evidence="7" id="KW-0479">Metal-binding</keyword>
<feature type="binding site" evidence="7">
    <location>
        <position position="79"/>
    </location>
    <ligand>
        <name>substrate</name>
    </ligand>
</feature>
<feature type="binding site" evidence="7">
    <location>
        <position position="143"/>
    </location>
    <ligand>
        <name>ATP</name>
        <dbReference type="ChEBI" id="CHEBI:30616"/>
    </ligand>
</feature>
<dbReference type="EC" id="2.7.1.71" evidence="7"/>
<feature type="binding site" evidence="7">
    <location>
        <position position="176"/>
    </location>
    <ligand>
        <name>ATP</name>
        <dbReference type="ChEBI" id="CHEBI:30616"/>
    </ligand>
</feature>
<comment type="function">
    <text evidence="7">Catalyzes the specific phosphorylation of the 3-hydroxyl group of shikimic acid using ATP as a cosubstrate.</text>
</comment>
<dbReference type="GO" id="GO:0009073">
    <property type="term" value="P:aromatic amino acid family biosynthetic process"/>
    <property type="evidence" value="ECO:0007669"/>
    <property type="project" value="UniProtKB-KW"/>
</dbReference>
<evidence type="ECO:0000256" key="3">
    <source>
        <dbReference type="ARBA" id="ARBA00022741"/>
    </source>
</evidence>
<keyword evidence="6 7" id="KW-0057">Aromatic amino acid biosynthesis</keyword>
<comment type="pathway">
    <text evidence="7">Metabolic intermediate biosynthesis; chorismate biosynthesis; chorismate from D-erythrose 4-phosphate and phosphoenolpyruvate: step 5/7.</text>
</comment>
<dbReference type="RefSeq" id="WP_105917642.1">
    <property type="nucleotide sequence ID" value="NZ_CP021072.1"/>
</dbReference>
<proteinExistence type="inferred from homology"/>
<comment type="catalytic activity">
    <reaction evidence="7">
        <text>shikimate + ATP = 3-phosphoshikimate + ADP + H(+)</text>
        <dbReference type="Rhea" id="RHEA:13121"/>
        <dbReference type="ChEBI" id="CHEBI:15378"/>
        <dbReference type="ChEBI" id="CHEBI:30616"/>
        <dbReference type="ChEBI" id="CHEBI:36208"/>
        <dbReference type="ChEBI" id="CHEBI:145989"/>
        <dbReference type="ChEBI" id="CHEBI:456216"/>
        <dbReference type="EC" id="2.7.1.71"/>
    </reaction>
</comment>
<name>A0AAD0TV57_9BACT</name>
<comment type="caution">
    <text evidence="7">Lacks conserved residue(s) required for the propagation of feature annotation.</text>
</comment>
<comment type="cofactor">
    <cofactor evidence="7">
        <name>Mg(2+)</name>
        <dbReference type="ChEBI" id="CHEBI:18420"/>
    </cofactor>
    <text evidence="7">Binds 1 Mg(2+) ion per subunit.</text>
</comment>
<dbReference type="KEGG" id="acre:ACRYA_0388"/>
<comment type="similarity">
    <text evidence="7">Belongs to the shikimate kinase family.</text>
</comment>
<feature type="binding site" evidence="7">
    <location>
        <begin position="13"/>
        <end position="18"/>
    </location>
    <ligand>
        <name>ATP</name>
        <dbReference type="ChEBI" id="CHEBI:30616"/>
    </ligand>
</feature>
<feature type="binding site" evidence="7">
    <location>
        <position position="102"/>
    </location>
    <ligand>
        <name>substrate</name>
    </ligand>
</feature>
<organism evidence="8 9">
    <name type="scientific">Aliarcobacter cryaerophilus ATCC 43158</name>
    <dbReference type="NCBI Taxonomy" id="1032070"/>
    <lineage>
        <taxon>Bacteria</taxon>
        <taxon>Pseudomonadati</taxon>
        <taxon>Campylobacterota</taxon>
        <taxon>Epsilonproteobacteria</taxon>
        <taxon>Campylobacterales</taxon>
        <taxon>Arcobacteraceae</taxon>
        <taxon>Aliarcobacter</taxon>
    </lineage>
</organism>
<protein>
    <recommendedName>
        <fullName evidence="7">Shikimate kinase</fullName>
        <shortName evidence="7">SK</shortName>
        <ecNumber evidence="7">2.7.1.71</ecNumber>
    </recommendedName>
</protein>
<dbReference type="PANTHER" id="PTHR21087">
    <property type="entry name" value="SHIKIMATE KINASE"/>
    <property type="match status" value="1"/>
</dbReference>
<dbReference type="GO" id="GO:0005524">
    <property type="term" value="F:ATP binding"/>
    <property type="evidence" value="ECO:0007669"/>
    <property type="project" value="UniProtKB-UniRule"/>
</dbReference>
<dbReference type="GeneID" id="56460614"/>
<evidence type="ECO:0000313" key="9">
    <source>
        <dbReference type="Proteomes" id="UP000273809"/>
    </source>
</evidence>
<keyword evidence="3 7" id="KW-0547">Nucleotide-binding</keyword>
<dbReference type="GO" id="GO:0004765">
    <property type="term" value="F:shikimate kinase activity"/>
    <property type="evidence" value="ECO:0007669"/>
    <property type="project" value="UniProtKB-UniRule"/>
</dbReference>
<dbReference type="Pfam" id="PF01202">
    <property type="entry name" value="SKI"/>
    <property type="match status" value="1"/>
</dbReference>
<dbReference type="InterPro" id="IPR027417">
    <property type="entry name" value="P-loop_NTPase"/>
</dbReference>
<dbReference type="GO" id="GO:0009423">
    <property type="term" value="P:chorismate biosynthetic process"/>
    <property type="evidence" value="ECO:0007669"/>
    <property type="project" value="UniProtKB-UniRule"/>
</dbReference>
<evidence type="ECO:0000256" key="7">
    <source>
        <dbReference type="HAMAP-Rule" id="MF_00109"/>
    </source>
</evidence>
<keyword evidence="4 7" id="KW-0418">Kinase</keyword>
<dbReference type="GO" id="GO:0008652">
    <property type="term" value="P:amino acid biosynthetic process"/>
    <property type="evidence" value="ECO:0007669"/>
    <property type="project" value="UniProtKB-KW"/>
</dbReference>
<evidence type="ECO:0000313" key="8">
    <source>
        <dbReference type="EMBL" id="AYJ79545.1"/>
    </source>
</evidence>
<dbReference type="GO" id="GO:0000287">
    <property type="term" value="F:magnesium ion binding"/>
    <property type="evidence" value="ECO:0007669"/>
    <property type="project" value="UniProtKB-UniRule"/>
</dbReference>
<keyword evidence="1 7" id="KW-0028">Amino-acid biosynthesis</keyword>
<keyword evidence="7" id="KW-0460">Magnesium</keyword>
<keyword evidence="7" id="KW-0963">Cytoplasm</keyword>
<reference evidence="8 9" key="1">
    <citation type="submission" date="2018-10" db="EMBL/GenBank/DDBJ databases">
        <title>Complete genome sequences of Arcobacter cryaerophilus strains ATCC 43158 and ATCC 49615.</title>
        <authorList>
            <person name="Miller W.G."/>
            <person name="Yee E."/>
            <person name="Bono J.L."/>
        </authorList>
    </citation>
    <scope>NUCLEOTIDE SEQUENCE [LARGE SCALE GENOMIC DNA]</scope>
    <source>
        <strain evidence="8 9">ATCC 43158</strain>
    </source>
</reference>
<evidence type="ECO:0000256" key="1">
    <source>
        <dbReference type="ARBA" id="ARBA00022605"/>
    </source>
</evidence>
<dbReference type="PANTHER" id="PTHR21087:SF16">
    <property type="entry name" value="SHIKIMATE KINASE 1, CHLOROPLASTIC"/>
    <property type="match status" value="1"/>
</dbReference>
<dbReference type="AlphaFoldDB" id="A0AAD0TV57"/>
<dbReference type="InterPro" id="IPR000623">
    <property type="entry name" value="Shikimate_kinase/TSH1"/>
</dbReference>
<comment type="subcellular location">
    <subcellularLocation>
        <location evidence="7">Cytoplasm</location>
    </subcellularLocation>
</comment>
<evidence type="ECO:0000256" key="5">
    <source>
        <dbReference type="ARBA" id="ARBA00022840"/>
    </source>
</evidence>
<gene>
    <name evidence="7 8" type="primary">aroK</name>
    <name evidence="8" type="ORF">ACRYA_0388</name>
</gene>
<feature type="binding site" evidence="7">
    <location>
        <position position="55"/>
    </location>
    <ligand>
        <name>substrate</name>
    </ligand>
</feature>
<dbReference type="SUPFAM" id="SSF52540">
    <property type="entry name" value="P-loop containing nucleoside triphosphate hydrolases"/>
    <property type="match status" value="1"/>
</dbReference>
<evidence type="ECO:0000256" key="6">
    <source>
        <dbReference type="ARBA" id="ARBA00023141"/>
    </source>
</evidence>
<dbReference type="EMBL" id="CP032823">
    <property type="protein sequence ID" value="AYJ79545.1"/>
    <property type="molecule type" value="Genomic_DNA"/>
</dbReference>
<feature type="binding site" evidence="7">
    <location>
        <position position="159"/>
    </location>
    <ligand>
        <name>substrate</name>
    </ligand>
</feature>
<dbReference type="CDD" id="cd00464">
    <property type="entry name" value="SK"/>
    <property type="match status" value="1"/>
</dbReference>
<dbReference type="InterPro" id="IPR031322">
    <property type="entry name" value="Shikimate/glucono_kinase"/>
</dbReference>